<dbReference type="InterPro" id="IPR000485">
    <property type="entry name" value="AsnC-type_HTH_dom"/>
</dbReference>
<dbReference type="PANTHER" id="PTHR30154">
    <property type="entry name" value="LEUCINE-RESPONSIVE REGULATORY PROTEIN"/>
    <property type="match status" value="1"/>
</dbReference>
<evidence type="ECO:0000313" key="5">
    <source>
        <dbReference type="EMBL" id="WZK88026.1"/>
    </source>
</evidence>
<accession>A0ABZ2XTK6</accession>
<evidence type="ECO:0000256" key="3">
    <source>
        <dbReference type="ARBA" id="ARBA00023163"/>
    </source>
</evidence>
<dbReference type="PRINTS" id="PR00033">
    <property type="entry name" value="HTHASNC"/>
</dbReference>
<keyword evidence="3" id="KW-0804">Transcription</keyword>
<evidence type="ECO:0000259" key="4">
    <source>
        <dbReference type="PROSITE" id="PS50956"/>
    </source>
</evidence>
<keyword evidence="6" id="KW-1185">Reference proteome</keyword>
<dbReference type="CDD" id="cd00090">
    <property type="entry name" value="HTH_ARSR"/>
    <property type="match status" value="1"/>
</dbReference>
<dbReference type="InterPro" id="IPR019887">
    <property type="entry name" value="Tscrpt_reg_AsnC/Lrp_C"/>
</dbReference>
<dbReference type="Pfam" id="PF01037">
    <property type="entry name" value="AsnC_trans_reg"/>
    <property type="match status" value="1"/>
</dbReference>
<name>A0ABZ2XTK6_9RHOB</name>
<dbReference type="Proteomes" id="UP001623232">
    <property type="component" value="Chromosome"/>
</dbReference>
<dbReference type="InterPro" id="IPR019885">
    <property type="entry name" value="Tscrpt_reg_HTH_AsnC-type_CS"/>
</dbReference>
<dbReference type="Gene3D" id="1.10.10.10">
    <property type="entry name" value="Winged helix-like DNA-binding domain superfamily/Winged helix DNA-binding domain"/>
    <property type="match status" value="1"/>
</dbReference>
<dbReference type="Gene3D" id="3.30.70.920">
    <property type="match status" value="1"/>
</dbReference>
<gene>
    <name evidence="5" type="ORF">QEZ52_15635</name>
</gene>
<evidence type="ECO:0000256" key="2">
    <source>
        <dbReference type="ARBA" id="ARBA00023125"/>
    </source>
</evidence>
<feature type="domain" description="HTH asnC-type" evidence="4">
    <location>
        <begin position="4"/>
        <end position="65"/>
    </location>
</feature>
<dbReference type="PROSITE" id="PS50956">
    <property type="entry name" value="HTH_ASNC_2"/>
    <property type="match status" value="1"/>
</dbReference>
<keyword evidence="1" id="KW-0805">Transcription regulation</keyword>
<protein>
    <submittedName>
        <fullName evidence="5">Lrp/AsnC family transcriptional regulator</fullName>
    </submittedName>
</protein>
<evidence type="ECO:0000313" key="6">
    <source>
        <dbReference type="Proteomes" id="UP001623232"/>
    </source>
</evidence>
<dbReference type="InterPro" id="IPR011991">
    <property type="entry name" value="ArsR-like_HTH"/>
</dbReference>
<dbReference type="InterPro" id="IPR011008">
    <property type="entry name" value="Dimeric_a/b-barrel"/>
</dbReference>
<organism evidence="5 6">
    <name type="scientific">Aliisedimentitalea scapharcae</name>
    <dbReference type="NCBI Taxonomy" id="1524259"/>
    <lineage>
        <taxon>Bacteria</taxon>
        <taxon>Pseudomonadati</taxon>
        <taxon>Pseudomonadota</taxon>
        <taxon>Alphaproteobacteria</taxon>
        <taxon>Rhodobacterales</taxon>
        <taxon>Roseobacteraceae</taxon>
        <taxon>Aliisedimentitalea</taxon>
    </lineage>
</organism>
<dbReference type="PROSITE" id="PS00519">
    <property type="entry name" value="HTH_ASNC_1"/>
    <property type="match status" value="1"/>
</dbReference>
<dbReference type="PANTHER" id="PTHR30154:SF34">
    <property type="entry name" value="TRANSCRIPTIONAL REGULATOR AZLB"/>
    <property type="match status" value="1"/>
</dbReference>
<dbReference type="InterPro" id="IPR019888">
    <property type="entry name" value="Tscrpt_reg_AsnC-like"/>
</dbReference>
<dbReference type="SUPFAM" id="SSF54909">
    <property type="entry name" value="Dimeric alpha+beta barrel"/>
    <property type="match status" value="1"/>
</dbReference>
<evidence type="ECO:0000256" key="1">
    <source>
        <dbReference type="ARBA" id="ARBA00023015"/>
    </source>
</evidence>
<dbReference type="SMART" id="SM00344">
    <property type="entry name" value="HTH_ASNC"/>
    <property type="match status" value="1"/>
</dbReference>
<keyword evidence="2" id="KW-0238">DNA-binding</keyword>
<proteinExistence type="predicted"/>
<reference evidence="5 6" key="1">
    <citation type="submission" date="2023-04" db="EMBL/GenBank/DDBJ databases">
        <title>Complete genome sequence of Alisedimentitalea scapharcae.</title>
        <authorList>
            <person name="Rong J.-C."/>
            <person name="Yi M.-L."/>
            <person name="Zhao Q."/>
        </authorList>
    </citation>
    <scope>NUCLEOTIDE SEQUENCE [LARGE SCALE GENOMIC DNA]</scope>
    <source>
        <strain evidence="5 6">KCTC 42119</strain>
    </source>
</reference>
<dbReference type="RefSeq" id="WP_406645377.1">
    <property type="nucleotide sequence ID" value="NZ_CP123584.1"/>
</dbReference>
<sequence>MTTITEMDRKILRALMEDGRQPNTQLAETVGLSPSQCWQRVRRLEEAGIIAGYHARLNQELMGVPEIVLVEITLERNEGYQLEQIGQTLAELPEVLEMHVTSGEFDLFIKIAVSGTRGYEEFLKNKLYRISGIRHSRSIFSLRCFKNEMSYVPHG</sequence>
<dbReference type="EMBL" id="CP123584">
    <property type="protein sequence ID" value="WZK88026.1"/>
    <property type="molecule type" value="Genomic_DNA"/>
</dbReference>
<dbReference type="InterPro" id="IPR036388">
    <property type="entry name" value="WH-like_DNA-bd_sf"/>
</dbReference>
<dbReference type="Pfam" id="PF13412">
    <property type="entry name" value="HTH_24"/>
    <property type="match status" value="1"/>
</dbReference>
<dbReference type="SUPFAM" id="SSF46785">
    <property type="entry name" value="Winged helix' DNA-binding domain"/>
    <property type="match status" value="1"/>
</dbReference>
<dbReference type="InterPro" id="IPR036390">
    <property type="entry name" value="WH_DNA-bd_sf"/>
</dbReference>